<dbReference type="Pfam" id="PF04542">
    <property type="entry name" value="Sigma70_r2"/>
    <property type="match status" value="1"/>
</dbReference>
<keyword evidence="4 6" id="KW-0238">DNA-binding</keyword>
<dbReference type="STRING" id="1075417.SAMN05421823_10652"/>
<gene>
    <name evidence="9" type="ORF">SAMN05421823_10652</name>
</gene>
<keyword evidence="5 6" id="KW-0804">Transcription</keyword>
<proteinExistence type="inferred from homology"/>
<dbReference type="CDD" id="cd06171">
    <property type="entry name" value="Sigma70_r4"/>
    <property type="match status" value="1"/>
</dbReference>
<evidence type="ECO:0000313" key="10">
    <source>
        <dbReference type="Proteomes" id="UP000198510"/>
    </source>
</evidence>
<keyword evidence="10" id="KW-1185">Reference proteome</keyword>
<dbReference type="SUPFAM" id="SSF88659">
    <property type="entry name" value="Sigma3 and sigma4 domains of RNA polymerase sigma factors"/>
    <property type="match status" value="1"/>
</dbReference>
<evidence type="ECO:0000256" key="2">
    <source>
        <dbReference type="ARBA" id="ARBA00023015"/>
    </source>
</evidence>
<organism evidence="9 10">
    <name type="scientific">Catalinimonas alkaloidigena</name>
    <dbReference type="NCBI Taxonomy" id="1075417"/>
    <lineage>
        <taxon>Bacteria</taxon>
        <taxon>Pseudomonadati</taxon>
        <taxon>Bacteroidota</taxon>
        <taxon>Cytophagia</taxon>
        <taxon>Cytophagales</taxon>
        <taxon>Catalimonadaceae</taxon>
        <taxon>Catalinimonas</taxon>
    </lineage>
</organism>
<evidence type="ECO:0000256" key="4">
    <source>
        <dbReference type="ARBA" id="ARBA00023125"/>
    </source>
</evidence>
<name>A0A1G9K5V1_9BACT</name>
<dbReference type="SUPFAM" id="SSF88946">
    <property type="entry name" value="Sigma2 domain of RNA polymerase sigma factors"/>
    <property type="match status" value="1"/>
</dbReference>
<evidence type="ECO:0000259" key="8">
    <source>
        <dbReference type="Pfam" id="PF08281"/>
    </source>
</evidence>
<dbReference type="InterPro" id="IPR013325">
    <property type="entry name" value="RNA_pol_sigma_r2"/>
</dbReference>
<sequence>MRHEASVMESTESVALSDQELLSRFAQEASRAYAFNLLVRKYQQRVYWHIRKMVIDHDDADDLTQETFLKIWQHLPSFRGDAQLYTWIYRIATNECLSFLKKKRKRFFLPIVDVEHELRGKLDTQEHIDGEAIQLHLQKALLTLPEKQRLVFNMKYFDDLKYEEISEILGTSVGALKASYHLAVKKIENFMNQH</sequence>
<dbReference type="PANTHER" id="PTHR43133:SF51">
    <property type="entry name" value="RNA POLYMERASE SIGMA FACTOR"/>
    <property type="match status" value="1"/>
</dbReference>
<feature type="domain" description="RNA polymerase sigma factor 70 region 4 type 2" evidence="8">
    <location>
        <begin position="137"/>
        <end position="187"/>
    </location>
</feature>
<feature type="domain" description="RNA polymerase sigma-70 region 2" evidence="7">
    <location>
        <begin position="38"/>
        <end position="105"/>
    </location>
</feature>
<dbReference type="InterPro" id="IPR000838">
    <property type="entry name" value="RNA_pol_sigma70_ECF_CS"/>
</dbReference>
<dbReference type="GO" id="GO:0016987">
    <property type="term" value="F:sigma factor activity"/>
    <property type="evidence" value="ECO:0007669"/>
    <property type="project" value="UniProtKB-KW"/>
</dbReference>
<dbReference type="AlphaFoldDB" id="A0A1G9K5V1"/>
<dbReference type="GO" id="GO:0006352">
    <property type="term" value="P:DNA-templated transcription initiation"/>
    <property type="evidence" value="ECO:0007669"/>
    <property type="project" value="InterPro"/>
</dbReference>
<dbReference type="PROSITE" id="PS01063">
    <property type="entry name" value="SIGMA70_ECF"/>
    <property type="match status" value="1"/>
</dbReference>
<dbReference type="InterPro" id="IPR014284">
    <property type="entry name" value="RNA_pol_sigma-70_dom"/>
</dbReference>
<dbReference type="InterPro" id="IPR013249">
    <property type="entry name" value="RNA_pol_sigma70_r4_t2"/>
</dbReference>
<protein>
    <recommendedName>
        <fullName evidence="6">RNA polymerase sigma factor</fullName>
    </recommendedName>
</protein>
<reference evidence="9 10" key="1">
    <citation type="submission" date="2016-10" db="EMBL/GenBank/DDBJ databases">
        <authorList>
            <person name="de Groot N.N."/>
        </authorList>
    </citation>
    <scope>NUCLEOTIDE SEQUENCE [LARGE SCALE GENOMIC DNA]</scope>
    <source>
        <strain evidence="9 10">DSM 25186</strain>
    </source>
</reference>
<dbReference type="InterPro" id="IPR013324">
    <property type="entry name" value="RNA_pol_sigma_r3/r4-like"/>
</dbReference>
<evidence type="ECO:0000259" key="7">
    <source>
        <dbReference type="Pfam" id="PF04542"/>
    </source>
</evidence>
<dbReference type="Gene3D" id="1.10.10.10">
    <property type="entry name" value="Winged helix-like DNA-binding domain superfamily/Winged helix DNA-binding domain"/>
    <property type="match status" value="1"/>
</dbReference>
<evidence type="ECO:0000256" key="1">
    <source>
        <dbReference type="ARBA" id="ARBA00010641"/>
    </source>
</evidence>
<dbReference type="InterPro" id="IPR036388">
    <property type="entry name" value="WH-like_DNA-bd_sf"/>
</dbReference>
<keyword evidence="2 6" id="KW-0805">Transcription regulation</keyword>
<dbReference type="InterPro" id="IPR007627">
    <property type="entry name" value="RNA_pol_sigma70_r2"/>
</dbReference>
<dbReference type="Proteomes" id="UP000198510">
    <property type="component" value="Unassembled WGS sequence"/>
</dbReference>
<dbReference type="InterPro" id="IPR039425">
    <property type="entry name" value="RNA_pol_sigma-70-like"/>
</dbReference>
<dbReference type="Gene3D" id="1.10.1740.10">
    <property type="match status" value="1"/>
</dbReference>
<accession>A0A1G9K5V1</accession>
<evidence type="ECO:0000256" key="5">
    <source>
        <dbReference type="ARBA" id="ARBA00023163"/>
    </source>
</evidence>
<comment type="similarity">
    <text evidence="1 6">Belongs to the sigma-70 factor family. ECF subfamily.</text>
</comment>
<keyword evidence="3 6" id="KW-0731">Sigma factor</keyword>
<dbReference type="PANTHER" id="PTHR43133">
    <property type="entry name" value="RNA POLYMERASE ECF-TYPE SIGMA FACTO"/>
    <property type="match status" value="1"/>
</dbReference>
<dbReference type="GO" id="GO:0003677">
    <property type="term" value="F:DNA binding"/>
    <property type="evidence" value="ECO:0007669"/>
    <property type="project" value="UniProtKB-KW"/>
</dbReference>
<evidence type="ECO:0000256" key="3">
    <source>
        <dbReference type="ARBA" id="ARBA00023082"/>
    </source>
</evidence>
<dbReference type="Pfam" id="PF08281">
    <property type="entry name" value="Sigma70_r4_2"/>
    <property type="match status" value="1"/>
</dbReference>
<dbReference type="NCBIfam" id="TIGR02937">
    <property type="entry name" value="sigma70-ECF"/>
    <property type="match status" value="1"/>
</dbReference>
<dbReference type="EMBL" id="FNFO01000006">
    <property type="protein sequence ID" value="SDL44774.1"/>
    <property type="molecule type" value="Genomic_DNA"/>
</dbReference>
<evidence type="ECO:0000256" key="6">
    <source>
        <dbReference type="RuleBase" id="RU000716"/>
    </source>
</evidence>
<evidence type="ECO:0000313" key="9">
    <source>
        <dbReference type="EMBL" id="SDL44774.1"/>
    </source>
</evidence>